<organism evidence="2 3">
    <name type="scientific">Nonomuraea wenchangensis</name>
    <dbReference type="NCBI Taxonomy" id="568860"/>
    <lineage>
        <taxon>Bacteria</taxon>
        <taxon>Bacillati</taxon>
        <taxon>Actinomycetota</taxon>
        <taxon>Actinomycetes</taxon>
        <taxon>Streptosporangiales</taxon>
        <taxon>Streptosporangiaceae</taxon>
        <taxon>Nonomuraea</taxon>
    </lineage>
</organism>
<dbReference type="Gene3D" id="3.30.750.24">
    <property type="entry name" value="STAS domain"/>
    <property type="match status" value="1"/>
</dbReference>
<proteinExistence type="predicted"/>
<feature type="domain" description="STAS" evidence="1">
    <location>
        <begin position="40"/>
        <end position="138"/>
    </location>
</feature>
<dbReference type="OrthoDB" id="3543114at2"/>
<evidence type="ECO:0000313" key="3">
    <source>
        <dbReference type="Proteomes" id="UP000199361"/>
    </source>
</evidence>
<dbReference type="InterPro" id="IPR002645">
    <property type="entry name" value="STAS_dom"/>
</dbReference>
<dbReference type="CDD" id="cd07043">
    <property type="entry name" value="STAS_anti-anti-sigma_factors"/>
    <property type="match status" value="1"/>
</dbReference>
<dbReference type="Pfam" id="PF13466">
    <property type="entry name" value="STAS_2"/>
    <property type="match status" value="1"/>
</dbReference>
<dbReference type="Proteomes" id="UP000199361">
    <property type="component" value="Unassembled WGS sequence"/>
</dbReference>
<dbReference type="AlphaFoldDB" id="A0A1I0JNJ2"/>
<dbReference type="SUPFAM" id="SSF52091">
    <property type="entry name" value="SpoIIaa-like"/>
    <property type="match status" value="1"/>
</dbReference>
<accession>A0A1I0JNJ2</accession>
<evidence type="ECO:0000313" key="2">
    <source>
        <dbReference type="EMBL" id="SEU12063.1"/>
    </source>
</evidence>
<gene>
    <name evidence="2" type="ORF">SAMN05421811_10673</name>
</gene>
<evidence type="ECO:0000259" key="1">
    <source>
        <dbReference type="PROSITE" id="PS50801"/>
    </source>
</evidence>
<keyword evidence="3" id="KW-1185">Reference proteome</keyword>
<dbReference type="PROSITE" id="PS50801">
    <property type="entry name" value="STAS"/>
    <property type="match status" value="1"/>
</dbReference>
<dbReference type="InterPro" id="IPR036513">
    <property type="entry name" value="STAS_dom_sf"/>
</dbReference>
<dbReference type="STRING" id="568860.SAMN05421811_10673"/>
<protein>
    <submittedName>
        <fullName evidence="2">Anti-anti-sigma factor</fullName>
    </submittedName>
</protein>
<sequence length="138" mass="14696">MTQVLHPLRAHMRRGATGHGGHGGHGDVVAEHLLHVDPLLRVTCAVRPGPSLVRVAGEIDRGNAADLLRTLEQARRIDDELVVDVGEVSFTDVAGLRALAAFAASGRAVVRDVPHQMRRLMDLAGMPAFGEPVEPPVA</sequence>
<dbReference type="InterPro" id="IPR058548">
    <property type="entry name" value="MlaB-like_STAS"/>
</dbReference>
<dbReference type="EMBL" id="FOHX01000006">
    <property type="protein sequence ID" value="SEU12063.1"/>
    <property type="molecule type" value="Genomic_DNA"/>
</dbReference>
<dbReference type="RefSeq" id="WP_091083163.1">
    <property type="nucleotide sequence ID" value="NZ_FOHX01000006.1"/>
</dbReference>
<reference evidence="2 3" key="1">
    <citation type="submission" date="2016-10" db="EMBL/GenBank/DDBJ databases">
        <authorList>
            <person name="de Groot N.N."/>
        </authorList>
    </citation>
    <scope>NUCLEOTIDE SEQUENCE [LARGE SCALE GENOMIC DNA]</scope>
    <source>
        <strain evidence="2 3">CGMCC 4.5598</strain>
    </source>
</reference>
<name>A0A1I0JNJ2_9ACTN</name>